<dbReference type="EMBL" id="BK015697">
    <property type="protein sequence ID" value="DAE20558.1"/>
    <property type="molecule type" value="Genomic_DNA"/>
</dbReference>
<accession>A0A8S5QMT9</accession>
<organism evidence="1">
    <name type="scientific">Caudovirales sp. ctSH72</name>
    <dbReference type="NCBI Taxonomy" id="2826773"/>
    <lineage>
        <taxon>Viruses</taxon>
        <taxon>Duplodnaviria</taxon>
        <taxon>Heunggongvirae</taxon>
        <taxon>Uroviricota</taxon>
        <taxon>Caudoviricetes</taxon>
    </lineage>
</organism>
<evidence type="ECO:0000313" key="1">
    <source>
        <dbReference type="EMBL" id="DAE20558.1"/>
    </source>
</evidence>
<proteinExistence type="predicted"/>
<name>A0A8S5QMT9_9CAUD</name>
<reference evidence="1" key="1">
    <citation type="journal article" date="2021" name="Proc. Natl. Acad. Sci. U.S.A.">
        <title>A Catalog of Tens of Thousands of Viruses from Human Metagenomes Reveals Hidden Associations with Chronic Diseases.</title>
        <authorList>
            <person name="Tisza M.J."/>
            <person name="Buck C.B."/>
        </authorList>
    </citation>
    <scope>NUCLEOTIDE SEQUENCE</scope>
    <source>
        <strain evidence="1">CtSH72</strain>
    </source>
</reference>
<protein>
    <submittedName>
        <fullName evidence="1">Virion assembly protein</fullName>
    </submittedName>
</protein>
<sequence>MGFVGHAFRKLFGGDNNTVVQSSGAAAAPSVDAQNNHINVDTQSTKRKNKAIGKKSLIIGNGSAASGGGTTGTGLNL</sequence>